<protein>
    <recommendedName>
        <fullName evidence="14">tRNA-binding domain-containing protein</fullName>
    </recommendedName>
</protein>
<dbReference type="Pfam" id="PF01588">
    <property type="entry name" value="tRNA_bind"/>
    <property type="match status" value="1"/>
</dbReference>
<dbReference type="Pfam" id="PF21972">
    <property type="entry name" value="Arc1p_N_like"/>
    <property type="match status" value="1"/>
</dbReference>
<dbReference type="PANTHER" id="PTHR10853:SF0">
    <property type="entry name" value="PROTEIN PELOTA HOMOLOG"/>
    <property type="match status" value="1"/>
</dbReference>
<reference evidence="15 16" key="1">
    <citation type="journal article" date="2016" name="Proc. Natl. Acad. Sci. U.S.A.">
        <title>Comparative genomics of biotechnologically important yeasts.</title>
        <authorList>
            <person name="Riley R."/>
            <person name="Haridas S."/>
            <person name="Wolfe K.H."/>
            <person name="Lopes M.R."/>
            <person name="Hittinger C.T."/>
            <person name="Goeker M."/>
            <person name="Salamov A.A."/>
            <person name="Wisecaver J.H."/>
            <person name="Long T.M."/>
            <person name="Calvey C.H."/>
            <person name="Aerts A.L."/>
            <person name="Barry K.W."/>
            <person name="Choi C."/>
            <person name="Clum A."/>
            <person name="Coughlan A.Y."/>
            <person name="Deshpande S."/>
            <person name="Douglass A.P."/>
            <person name="Hanson S.J."/>
            <person name="Klenk H.-P."/>
            <person name="LaButti K.M."/>
            <person name="Lapidus A."/>
            <person name="Lindquist E.A."/>
            <person name="Lipzen A.M."/>
            <person name="Meier-Kolthoff J.P."/>
            <person name="Ohm R.A."/>
            <person name="Otillar R.P."/>
            <person name="Pangilinan J.L."/>
            <person name="Peng Y."/>
            <person name="Rokas A."/>
            <person name="Rosa C.A."/>
            <person name="Scheuner C."/>
            <person name="Sibirny A.A."/>
            <person name="Slot J.C."/>
            <person name="Stielow J.B."/>
            <person name="Sun H."/>
            <person name="Kurtzman C.P."/>
            <person name="Blackwell M."/>
            <person name="Grigoriev I.V."/>
            <person name="Jeffries T.W."/>
        </authorList>
    </citation>
    <scope>NUCLEOTIDE SEQUENCE [LARGE SCALE GENOMIC DNA]</scope>
    <source>
        <strain evidence="15 16">NRRL Y-2026</strain>
    </source>
</reference>
<keyword evidence="5 12" id="KW-0820">tRNA-binding</keyword>
<evidence type="ECO:0000256" key="13">
    <source>
        <dbReference type="SAM" id="MobiDB-lite"/>
    </source>
</evidence>
<dbReference type="Gene3D" id="3.30.1330.30">
    <property type="match status" value="1"/>
</dbReference>
<dbReference type="CDD" id="cd02799">
    <property type="entry name" value="tRNA_bind_EMAP-II_like"/>
    <property type="match status" value="1"/>
</dbReference>
<evidence type="ECO:0000256" key="5">
    <source>
        <dbReference type="ARBA" id="ARBA00022555"/>
    </source>
</evidence>
<dbReference type="GO" id="GO:0032790">
    <property type="term" value="P:ribosome disassembly"/>
    <property type="evidence" value="ECO:0007669"/>
    <property type="project" value="TreeGrafter"/>
</dbReference>
<evidence type="ECO:0000256" key="8">
    <source>
        <dbReference type="ARBA" id="ARBA00022776"/>
    </source>
</evidence>
<dbReference type="AlphaFoldDB" id="A0A1E3NNS2"/>
<dbReference type="NCBIfam" id="TIGR00111">
    <property type="entry name" value="pelota"/>
    <property type="match status" value="1"/>
</dbReference>
<dbReference type="InterPro" id="IPR038069">
    <property type="entry name" value="Pelota/DOM34_N"/>
</dbReference>
<evidence type="ECO:0000256" key="2">
    <source>
        <dbReference type="ARBA" id="ARBA00004496"/>
    </source>
</evidence>
<dbReference type="GeneID" id="30180689"/>
<dbReference type="GO" id="GO:0000049">
    <property type="term" value="F:tRNA binding"/>
    <property type="evidence" value="ECO:0007669"/>
    <property type="project" value="UniProtKB-UniRule"/>
</dbReference>
<evidence type="ECO:0000256" key="7">
    <source>
        <dbReference type="ARBA" id="ARBA00022723"/>
    </source>
</evidence>
<dbReference type="InterPro" id="IPR012340">
    <property type="entry name" value="NA-bd_OB-fold"/>
</dbReference>
<dbReference type="SMART" id="SM01194">
    <property type="entry name" value="eRF1_1"/>
    <property type="match status" value="1"/>
</dbReference>
<dbReference type="GO" id="GO:0051301">
    <property type="term" value="P:cell division"/>
    <property type="evidence" value="ECO:0007669"/>
    <property type="project" value="UniProtKB-KW"/>
</dbReference>
<dbReference type="SUPFAM" id="SSF47616">
    <property type="entry name" value="GST C-terminal domain-like"/>
    <property type="match status" value="1"/>
</dbReference>
<dbReference type="GO" id="GO:1990533">
    <property type="term" value="C:Dom34-Hbs1 complex"/>
    <property type="evidence" value="ECO:0007669"/>
    <property type="project" value="UniProtKB-ARBA"/>
</dbReference>
<evidence type="ECO:0000256" key="1">
    <source>
        <dbReference type="ARBA" id="ARBA00001968"/>
    </source>
</evidence>
<dbReference type="FunFam" id="3.30.1330.30:FF:000008">
    <property type="entry name" value="Protein pelota homolog"/>
    <property type="match status" value="1"/>
</dbReference>
<dbReference type="Proteomes" id="UP000094455">
    <property type="component" value="Unassembled WGS sequence"/>
</dbReference>
<dbReference type="InterPro" id="IPR004405">
    <property type="entry name" value="TF_pelota"/>
</dbReference>
<dbReference type="InterPro" id="IPR036282">
    <property type="entry name" value="Glutathione-S-Trfase_C_sf"/>
</dbReference>
<dbReference type="Pfam" id="PF26356">
    <property type="entry name" value="Pelota_N"/>
    <property type="match status" value="1"/>
</dbReference>
<dbReference type="InterPro" id="IPR029064">
    <property type="entry name" value="Ribosomal_eL30-like_sf"/>
</dbReference>
<evidence type="ECO:0000256" key="3">
    <source>
        <dbReference type="ARBA" id="ARBA00009504"/>
    </source>
</evidence>
<evidence type="ECO:0000313" key="16">
    <source>
        <dbReference type="Proteomes" id="UP000094455"/>
    </source>
</evidence>
<evidence type="ECO:0000256" key="11">
    <source>
        <dbReference type="ARBA" id="ARBA00023306"/>
    </source>
</evidence>
<evidence type="ECO:0000256" key="6">
    <source>
        <dbReference type="ARBA" id="ARBA00022618"/>
    </source>
</evidence>
<dbReference type="PROSITE" id="PS50886">
    <property type="entry name" value="TRBD"/>
    <property type="match status" value="1"/>
</dbReference>
<accession>A0A1E3NNS2</accession>
<dbReference type="GO" id="GO:0071025">
    <property type="term" value="P:RNA surveillance"/>
    <property type="evidence" value="ECO:0007669"/>
    <property type="project" value="InterPro"/>
</dbReference>
<dbReference type="PANTHER" id="PTHR10853">
    <property type="entry name" value="PELOTA"/>
    <property type="match status" value="1"/>
</dbReference>
<organism evidence="15 16">
    <name type="scientific">Pichia membranifaciens NRRL Y-2026</name>
    <dbReference type="NCBI Taxonomy" id="763406"/>
    <lineage>
        <taxon>Eukaryota</taxon>
        <taxon>Fungi</taxon>
        <taxon>Dikarya</taxon>
        <taxon>Ascomycota</taxon>
        <taxon>Saccharomycotina</taxon>
        <taxon>Pichiomycetes</taxon>
        <taxon>Pichiales</taxon>
        <taxon>Pichiaceae</taxon>
        <taxon>Pichia</taxon>
    </lineage>
</organism>
<dbReference type="Gene3D" id="3.30.420.60">
    <property type="entry name" value="eRF1 domain 2"/>
    <property type="match status" value="1"/>
</dbReference>
<dbReference type="SUPFAM" id="SSF53137">
    <property type="entry name" value="Translational machinery components"/>
    <property type="match status" value="1"/>
</dbReference>
<gene>
    <name evidence="15" type="ORF">PICMEDRAFT_71777</name>
</gene>
<feature type="compositionally biased region" description="Basic and acidic residues" evidence="13">
    <location>
        <begin position="106"/>
        <end position="115"/>
    </location>
</feature>
<evidence type="ECO:0000256" key="10">
    <source>
        <dbReference type="ARBA" id="ARBA00023254"/>
    </source>
</evidence>
<sequence>MAFSKEQQQAAVSQWESLAPHIEDHVKELNETLKANTYVAGTGVHTDADVKVFKAVLPLATATLVKDVAANRHILRWIDLLQNTVPGLSESKLALDLDAALPREIKEKPKKKEAEGAAVAAQGKKKDAGGAAEAAAAADAAVPKGKPVDAEAMAKAKAAKEAKKAAKAKLRAQQEAEAKASQAGPSPSMIDLRVGYIEKAVKHPDADALYVSTIQMGDEDGPRTVCSGLVKHFPLEAMQQRYVIVVANLKPVTMRGIKSSAMVLCASSPEGKVEFVNPPAGSQPGDKIFFEGYDGVPEKVLAPKKKIWETVQPHFTTIDDFTAVYREEGKPDAKLVNKNGEPCKCSTIVGAEITAGMKLVSKMTNKQGGSVVLVPEDADDLWTLYNLISKHDEVSLKTQRNVRPIGSSGVPIPGAPAQKKIVKLTLDVLDIDFVASERELRIKGRTLNALADVPLGSHHTATVMLKESVKVHKDHWDQHYDDLVEAACSLGSKAEVGAIVLEEGVSHVCLITDSMTILRNKIEKSIPKKRRGDSSAHDKALDKFLTNTALSAIRNLDLLNLKAIIIASPGTLAAQLMKIIYQEIDKTGDKELIRCKSKFLTASSSTGFLQGLEEVMKDPTIKKQLADTKVQRNVALFDEFTRHLNNDDSKAFYGEREVEKAVEIGGAVKVLLITDSLFKNDDVQKRKHYIDLVEKVKHDAGEVSVFSSLHDSGKQLDQLTGIAVILNYPVPDIEDDDDEDDDGVYVSD</sequence>
<name>A0A1E3NNS2_9ASCO</name>
<dbReference type="InterPro" id="IPR053836">
    <property type="entry name" value="Arc1-like_N"/>
</dbReference>
<proteinExistence type="inferred from homology"/>
<keyword evidence="10" id="KW-0469">Meiosis</keyword>
<keyword evidence="8" id="KW-0498">Mitosis</keyword>
<dbReference type="SUPFAM" id="SSF159065">
    <property type="entry name" value="Dom34/Pelota N-terminal domain-like"/>
    <property type="match status" value="1"/>
</dbReference>
<dbReference type="SUPFAM" id="SSF50249">
    <property type="entry name" value="Nucleic acid-binding proteins"/>
    <property type="match status" value="1"/>
</dbReference>
<dbReference type="FunFam" id="3.30.420.60:FF:000004">
    <property type="entry name" value="Protein DOM34 homolog"/>
    <property type="match status" value="1"/>
</dbReference>
<dbReference type="SUPFAM" id="SSF55315">
    <property type="entry name" value="L30e-like"/>
    <property type="match status" value="1"/>
</dbReference>
<keyword evidence="16" id="KW-1185">Reference proteome</keyword>
<keyword evidence="4" id="KW-0963">Cytoplasm</keyword>
<dbReference type="GO" id="GO:0070966">
    <property type="term" value="P:nuclear-transcribed mRNA catabolic process, no-go decay"/>
    <property type="evidence" value="ECO:0007669"/>
    <property type="project" value="InterPro"/>
</dbReference>
<dbReference type="InterPro" id="IPR002547">
    <property type="entry name" value="tRNA-bd_dom"/>
</dbReference>
<comment type="subcellular location">
    <subcellularLocation>
        <location evidence="2">Cytoplasm</location>
    </subcellularLocation>
</comment>
<dbReference type="GO" id="GO:0006412">
    <property type="term" value="P:translation"/>
    <property type="evidence" value="ECO:0007669"/>
    <property type="project" value="UniProtKB-ARBA"/>
</dbReference>
<dbReference type="InterPro" id="IPR005142">
    <property type="entry name" value="eRF1_3"/>
</dbReference>
<feature type="domain" description="TRNA-binding" evidence="14">
    <location>
        <begin position="186"/>
        <end position="289"/>
    </location>
</feature>
<keyword evidence="7" id="KW-0479">Metal-binding</keyword>
<dbReference type="GO" id="GO:0070481">
    <property type="term" value="P:nuclear-transcribed mRNA catabolic process, non-stop decay"/>
    <property type="evidence" value="ECO:0007669"/>
    <property type="project" value="InterPro"/>
</dbReference>
<evidence type="ECO:0000256" key="12">
    <source>
        <dbReference type="PROSITE-ProRule" id="PRU00209"/>
    </source>
</evidence>
<keyword evidence="11" id="KW-0131">Cell cycle</keyword>
<evidence type="ECO:0000256" key="9">
    <source>
        <dbReference type="ARBA" id="ARBA00022884"/>
    </source>
</evidence>
<feature type="region of interest" description="Disordered" evidence="13">
    <location>
        <begin position="106"/>
        <end position="125"/>
    </location>
</feature>
<evidence type="ECO:0000256" key="4">
    <source>
        <dbReference type="ARBA" id="ARBA00022490"/>
    </source>
</evidence>
<keyword evidence="6" id="KW-0132">Cell division</keyword>
<dbReference type="InterPro" id="IPR042226">
    <property type="entry name" value="eFR1_2_sf"/>
</dbReference>
<dbReference type="GO" id="GO:0005737">
    <property type="term" value="C:cytoplasm"/>
    <property type="evidence" value="ECO:0007669"/>
    <property type="project" value="UniProtKB-SubCell"/>
</dbReference>
<dbReference type="InterPro" id="IPR058547">
    <property type="entry name" value="Pelota_N"/>
</dbReference>
<dbReference type="OrthoDB" id="10249111at2759"/>
<keyword evidence="9 12" id="KW-0694">RNA-binding</keyword>
<dbReference type="RefSeq" id="XP_019018858.1">
    <property type="nucleotide sequence ID" value="XM_019164002.1"/>
</dbReference>
<dbReference type="GO" id="GO:0046872">
    <property type="term" value="F:metal ion binding"/>
    <property type="evidence" value="ECO:0007669"/>
    <property type="project" value="UniProtKB-KW"/>
</dbReference>
<evidence type="ECO:0000259" key="14">
    <source>
        <dbReference type="PROSITE" id="PS50886"/>
    </source>
</evidence>
<dbReference type="Gene3D" id="2.40.50.140">
    <property type="entry name" value="Nucleic acid-binding proteins"/>
    <property type="match status" value="1"/>
</dbReference>
<dbReference type="InterPro" id="IPR005141">
    <property type="entry name" value="eRF1_2"/>
</dbReference>
<dbReference type="STRING" id="763406.A0A1E3NNS2"/>
<dbReference type="GO" id="GO:0070651">
    <property type="term" value="P:nonfunctional rRNA decay"/>
    <property type="evidence" value="ECO:0007669"/>
    <property type="project" value="TreeGrafter"/>
</dbReference>
<dbReference type="Gene3D" id="2.30.30.870">
    <property type="entry name" value="Pelota, domain A"/>
    <property type="match status" value="1"/>
</dbReference>
<evidence type="ECO:0000313" key="15">
    <source>
        <dbReference type="EMBL" id="ODQ47745.1"/>
    </source>
</evidence>
<dbReference type="Pfam" id="PF03465">
    <property type="entry name" value="eRF1_3"/>
    <property type="match status" value="1"/>
</dbReference>
<comment type="cofactor">
    <cofactor evidence="1">
        <name>a divalent metal cation</name>
        <dbReference type="ChEBI" id="CHEBI:60240"/>
    </cofactor>
</comment>
<dbReference type="EMBL" id="KV454002">
    <property type="protein sequence ID" value="ODQ47745.1"/>
    <property type="molecule type" value="Genomic_DNA"/>
</dbReference>
<dbReference type="InterPro" id="IPR005140">
    <property type="entry name" value="eRF1_Pelota-like_N"/>
</dbReference>
<dbReference type="FunFam" id="2.40.50.140:FF:000199">
    <property type="entry name" value="tRNA-aminoacylation cofactor ARC1"/>
    <property type="match status" value="1"/>
</dbReference>
<comment type="similarity">
    <text evidence="3">Belongs to the eukaryotic release factor 1 family. Pelota subfamily.</text>
</comment>
<dbReference type="Pfam" id="PF03464">
    <property type="entry name" value="eRF1_2"/>
    <property type="match status" value="1"/>
</dbReference>
<dbReference type="Gene3D" id="1.20.1050.10">
    <property type="match status" value="1"/>
</dbReference>
<dbReference type="GO" id="GO:0051321">
    <property type="term" value="P:meiotic cell cycle"/>
    <property type="evidence" value="ECO:0007669"/>
    <property type="project" value="UniProtKB-KW"/>
</dbReference>